<evidence type="ECO:0000256" key="2">
    <source>
        <dbReference type="ARBA" id="ARBA00023128"/>
    </source>
</evidence>
<evidence type="ECO:0000313" key="5">
    <source>
        <dbReference type="EMBL" id="KAK9426295.1"/>
    </source>
</evidence>
<name>A0ABR2VH85_9PEZI</name>
<feature type="domain" description="UmuC" evidence="4">
    <location>
        <begin position="21"/>
        <end position="260"/>
    </location>
</feature>
<keyword evidence="2" id="KW-0496">Mitochondrion</keyword>
<evidence type="ECO:0000259" key="4">
    <source>
        <dbReference type="PROSITE" id="PS50173"/>
    </source>
</evidence>
<dbReference type="InterPro" id="IPR043128">
    <property type="entry name" value="Rev_trsase/Diguanyl_cyclase"/>
</dbReference>
<dbReference type="InterPro" id="IPR043502">
    <property type="entry name" value="DNA/RNA_pol_sf"/>
</dbReference>
<dbReference type="InterPro" id="IPR001126">
    <property type="entry name" value="UmuC"/>
</dbReference>
<keyword evidence="6" id="KW-1185">Reference proteome</keyword>
<reference evidence="5 6" key="1">
    <citation type="journal article" date="2024" name="J. Plant Pathol.">
        <title>Sequence and assembly of the genome of Seiridium unicorne, isolate CBS 538.82, causal agent of cypress canker disease.</title>
        <authorList>
            <person name="Scali E."/>
            <person name="Rocca G.D."/>
            <person name="Danti R."/>
            <person name="Garbelotto M."/>
            <person name="Barberini S."/>
            <person name="Baroncelli R."/>
            <person name="Emiliani G."/>
        </authorList>
    </citation>
    <scope>NUCLEOTIDE SEQUENCE [LARGE SCALE GENOMIC DNA]</scope>
    <source>
        <strain evidence="5 6">BM-138-508</strain>
    </source>
</reference>
<dbReference type="Gene3D" id="3.30.1490.100">
    <property type="entry name" value="DNA polymerase, Y-family, little finger domain"/>
    <property type="match status" value="1"/>
</dbReference>
<dbReference type="SUPFAM" id="SSF56672">
    <property type="entry name" value="DNA/RNA polymerases"/>
    <property type="match status" value="1"/>
</dbReference>
<dbReference type="Gene3D" id="3.30.70.270">
    <property type="match status" value="1"/>
</dbReference>
<feature type="region of interest" description="Disordered" evidence="3">
    <location>
        <begin position="511"/>
        <end position="537"/>
    </location>
</feature>
<proteinExistence type="predicted"/>
<evidence type="ECO:0000256" key="3">
    <source>
        <dbReference type="SAM" id="MobiDB-lite"/>
    </source>
</evidence>
<evidence type="ECO:0000256" key="1">
    <source>
        <dbReference type="ARBA" id="ARBA00004173"/>
    </source>
</evidence>
<feature type="compositionally biased region" description="Polar residues" evidence="3">
    <location>
        <begin position="511"/>
        <end position="530"/>
    </location>
</feature>
<sequence length="580" mass="65478">MLTGPGRPRAARISERKDRIILHFDYDCFYASVFENENPSLKSLPLGVKQKSILATCNYVARAKGVNKLMLISEAQKLCPELVLLNGEDLTRFRDASKKLWAFLRSHSWSKRVERLGLDEVFLDVSDIISYNQEILNPNALAQSFFQLSREDPERGFAFDATSFSGCTYPKDYKCDGERLSDPLRVRLVLASHLAGYLRLKLEEDFGYTSTCGISINKVLAKLAGTQNKPKNQTTLISLQDEDVQAFMDNHQIRKIPGMGFKTTHLIENHVLSRTTEAIPHDEEHSAKITTREVLAHPGISPELVERVLSRPGTEKGIGMRVWKLLHGVDDTEVKEASDVPTQISIEDTYMSKPLNTLSELMRELRALTTSLVKRMHVDLLEQNHSANEPSTRKWLAYPKTFRLSTRSKTRPATENQHPFSRNSRSQPLPNFVFSLRDGPEAIVERLVNETVLPLFRRLHHERQGWNLALINICVTNMVLTGNEEGTGGGRDISFMFKTQDARFKDFTVYDNSSAGTPPTSEAESPTGQKIATPVPTNFDGEVVEWEEEEEEAMQRCLECGCAIPIFALSAHERFHVMGA</sequence>
<feature type="region of interest" description="Disordered" evidence="3">
    <location>
        <begin position="407"/>
        <end position="426"/>
    </location>
</feature>
<dbReference type="InterPro" id="IPR036775">
    <property type="entry name" value="DNA_pol_Y-fam_lit_finger_sf"/>
</dbReference>
<gene>
    <name evidence="5" type="ORF">SUNI508_02736</name>
</gene>
<organism evidence="5 6">
    <name type="scientific">Seiridium unicorne</name>
    <dbReference type="NCBI Taxonomy" id="138068"/>
    <lineage>
        <taxon>Eukaryota</taxon>
        <taxon>Fungi</taxon>
        <taxon>Dikarya</taxon>
        <taxon>Ascomycota</taxon>
        <taxon>Pezizomycotina</taxon>
        <taxon>Sordariomycetes</taxon>
        <taxon>Xylariomycetidae</taxon>
        <taxon>Amphisphaeriales</taxon>
        <taxon>Sporocadaceae</taxon>
        <taxon>Seiridium</taxon>
    </lineage>
</organism>
<comment type="subcellular location">
    <subcellularLocation>
        <location evidence="1">Mitochondrion</location>
    </subcellularLocation>
</comment>
<dbReference type="Gene3D" id="3.40.1170.60">
    <property type="match status" value="1"/>
</dbReference>
<comment type="caution">
    <text evidence="5">The sequence shown here is derived from an EMBL/GenBank/DDBJ whole genome shotgun (WGS) entry which is preliminary data.</text>
</comment>
<dbReference type="Proteomes" id="UP001408356">
    <property type="component" value="Unassembled WGS sequence"/>
</dbReference>
<dbReference type="Pfam" id="PF11799">
    <property type="entry name" value="IMS_C"/>
    <property type="match status" value="1"/>
</dbReference>
<dbReference type="PANTHER" id="PTHR46404:SF1">
    <property type="entry name" value="DNA POLYMERASE IOTA"/>
    <property type="match status" value="1"/>
</dbReference>
<dbReference type="InterPro" id="IPR017961">
    <property type="entry name" value="DNA_pol_Y-fam_little_finger"/>
</dbReference>
<dbReference type="Pfam" id="PF00817">
    <property type="entry name" value="IMS"/>
    <property type="match status" value="1"/>
</dbReference>
<dbReference type="EMBL" id="JARVKF010000002">
    <property type="protein sequence ID" value="KAK9426295.1"/>
    <property type="molecule type" value="Genomic_DNA"/>
</dbReference>
<evidence type="ECO:0000313" key="6">
    <source>
        <dbReference type="Proteomes" id="UP001408356"/>
    </source>
</evidence>
<accession>A0ABR2VH85</accession>
<protein>
    <submittedName>
        <fullName evidence="5">UmuC domain-containing protein</fullName>
    </submittedName>
</protein>
<dbReference type="PROSITE" id="PS50173">
    <property type="entry name" value="UMUC"/>
    <property type="match status" value="1"/>
</dbReference>
<dbReference type="PANTHER" id="PTHR46404">
    <property type="entry name" value="DNA POLYMERASE IOTA"/>
    <property type="match status" value="1"/>
</dbReference>